<accession>A0A4U0VUA1</accession>
<name>A0A4U0VUA1_9PEZI</name>
<evidence type="ECO:0000313" key="2">
    <source>
        <dbReference type="EMBL" id="TKA52296.1"/>
    </source>
</evidence>
<comment type="caution">
    <text evidence="2">The sequence shown here is derived from an EMBL/GenBank/DDBJ whole genome shotgun (WGS) entry which is preliminary data.</text>
</comment>
<evidence type="ECO:0000313" key="3">
    <source>
        <dbReference type="Proteomes" id="UP000308768"/>
    </source>
</evidence>
<sequence length="110" mass="11899">MSLQSLVQQSVRSTSPRTTTPALNSISASTRTFATTARFLEDSKPPQTPQPNPKVSANHQAPPAPRPRGQSSPLRVWPFIAIFATGTFLFSQIVKQRAGTSPTRSSPSRP</sequence>
<dbReference type="AlphaFoldDB" id="A0A4U0VUA1"/>
<keyword evidence="3" id="KW-1185">Reference proteome</keyword>
<gene>
    <name evidence="2" type="ORF">B0A49_12692</name>
</gene>
<dbReference type="EMBL" id="NAJN01002468">
    <property type="protein sequence ID" value="TKA52296.1"/>
    <property type="molecule type" value="Genomic_DNA"/>
</dbReference>
<organism evidence="2 3">
    <name type="scientific">Cryomyces minteri</name>
    <dbReference type="NCBI Taxonomy" id="331657"/>
    <lineage>
        <taxon>Eukaryota</taxon>
        <taxon>Fungi</taxon>
        <taxon>Dikarya</taxon>
        <taxon>Ascomycota</taxon>
        <taxon>Pezizomycotina</taxon>
        <taxon>Dothideomycetes</taxon>
        <taxon>Dothideomycetes incertae sedis</taxon>
        <taxon>Cryomyces</taxon>
    </lineage>
</organism>
<dbReference type="Proteomes" id="UP000308768">
    <property type="component" value="Unassembled WGS sequence"/>
</dbReference>
<feature type="compositionally biased region" description="Low complexity" evidence="1">
    <location>
        <begin position="1"/>
        <end position="38"/>
    </location>
</feature>
<dbReference type="OrthoDB" id="3825042at2759"/>
<protein>
    <submittedName>
        <fullName evidence="2">Uncharacterized protein</fullName>
    </submittedName>
</protein>
<reference evidence="2 3" key="1">
    <citation type="submission" date="2017-03" db="EMBL/GenBank/DDBJ databases">
        <title>Genomes of endolithic fungi from Antarctica.</title>
        <authorList>
            <person name="Coleine C."/>
            <person name="Masonjones S."/>
            <person name="Stajich J.E."/>
        </authorList>
    </citation>
    <scope>NUCLEOTIDE SEQUENCE [LARGE SCALE GENOMIC DNA]</scope>
    <source>
        <strain evidence="2 3">CCFEE 5187</strain>
    </source>
</reference>
<proteinExistence type="predicted"/>
<evidence type="ECO:0000256" key="1">
    <source>
        <dbReference type="SAM" id="MobiDB-lite"/>
    </source>
</evidence>
<feature type="region of interest" description="Disordered" evidence="1">
    <location>
        <begin position="1"/>
        <end position="72"/>
    </location>
</feature>